<keyword evidence="4" id="KW-1185">Reference proteome</keyword>
<feature type="domain" description="AMP-dependent synthetase/ligase" evidence="1">
    <location>
        <begin position="13"/>
        <end position="369"/>
    </location>
</feature>
<name>A0A1H9B9S2_9GAMM</name>
<dbReference type="Gene3D" id="3.30.300.30">
    <property type="match status" value="1"/>
</dbReference>
<dbReference type="PANTHER" id="PTHR43767">
    <property type="entry name" value="LONG-CHAIN-FATTY-ACID--COA LIGASE"/>
    <property type="match status" value="1"/>
</dbReference>
<dbReference type="InterPro" id="IPR045851">
    <property type="entry name" value="AMP-bd_C_sf"/>
</dbReference>
<protein>
    <submittedName>
        <fullName evidence="3">Fatty-acyl-CoA synthase</fullName>
    </submittedName>
</protein>
<evidence type="ECO:0000313" key="4">
    <source>
        <dbReference type="Proteomes" id="UP000199233"/>
    </source>
</evidence>
<dbReference type="Proteomes" id="UP000199233">
    <property type="component" value="Unassembled WGS sequence"/>
</dbReference>
<dbReference type="InterPro" id="IPR042099">
    <property type="entry name" value="ANL_N_sf"/>
</dbReference>
<feature type="domain" description="AMP-binding enzyme C-terminal" evidence="2">
    <location>
        <begin position="426"/>
        <end position="501"/>
    </location>
</feature>
<dbReference type="STRING" id="489703.SAMN04488038_1025"/>
<reference evidence="3 4" key="1">
    <citation type="submission" date="2016-10" db="EMBL/GenBank/DDBJ databases">
        <authorList>
            <person name="de Groot N.N."/>
        </authorList>
    </citation>
    <scope>NUCLEOTIDE SEQUENCE [LARGE SCALE GENOMIC DNA]</scope>
    <source>
        <strain evidence="3 4">DSM 25927</strain>
    </source>
</reference>
<dbReference type="AlphaFoldDB" id="A0A1H9B9S2"/>
<dbReference type="Gene3D" id="3.40.50.12780">
    <property type="entry name" value="N-terminal domain of ligase-like"/>
    <property type="match status" value="1"/>
</dbReference>
<dbReference type="EMBL" id="FOFS01000002">
    <property type="protein sequence ID" value="SEP85619.1"/>
    <property type="molecule type" value="Genomic_DNA"/>
</dbReference>
<proteinExistence type="predicted"/>
<dbReference type="GO" id="GO:0016878">
    <property type="term" value="F:acid-thiol ligase activity"/>
    <property type="evidence" value="ECO:0007669"/>
    <property type="project" value="UniProtKB-ARBA"/>
</dbReference>
<dbReference type="InterPro" id="IPR025110">
    <property type="entry name" value="AMP-bd_C"/>
</dbReference>
<evidence type="ECO:0000259" key="2">
    <source>
        <dbReference type="Pfam" id="PF13193"/>
    </source>
</evidence>
<accession>A0A1H9B9S2</accession>
<dbReference type="InterPro" id="IPR000873">
    <property type="entry name" value="AMP-dep_synth/lig_dom"/>
</dbReference>
<dbReference type="SUPFAM" id="SSF56801">
    <property type="entry name" value="Acetyl-CoA synthetase-like"/>
    <property type="match status" value="1"/>
</dbReference>
<sequence length="577" mass="62365">MHLCSADLDVAPRILSYTDLLTRIQRGANLFRRIAGRERSSVSILLPMLPEALIAAWAGASAGIANPINPYLETRHIASIMNAARATVLVTTTQRNGSGAWERLDDIWRQVPTLRRILIVDADDPADDFNLAMDREAATLEFEPADDPHADAVYLPTGGTTAAPKLVRMSHRGQLLAAWIMGALAGSEPEGVVGHAMPNFHVGGGVILSLRAMLYGQTLLTLTTDGFRSQSVVKNFWDIARHYRMSSLIATPATAAALLSLPPEIAGQGHCIRSFNSGGSTVPVELLRGFHARYGIWLREIWGMSEIHGAVSGHPDDGLEPLAGSVGRRLPWHAVKAIEVDAQNRFLRECAPGERGVLVIAGPGVTAGYVDASLDQDFFVQGMPDGQRWANTGDLGMVDESGHIWLYGRAKDVIIRGGHNIDPRMVEEVLVSHPAVQLAAAIGKPDATKGEMPIAYVQLKPGARADAGDLVQLCREKVAERAAVPAEIHILDSMPMTAVGKINKPALRVDAMRGVAAHLARQIAGDGVSVQVDESGKRPTVVIRVVAKRQEQAQLQARLSEAFRSFEFLTRFEFEPA</sequence>
<dbReference type="InterPro" id="IPR050237">
    <property type="entry name" value="ATP-dep_AMP-bd_enzyme"/>
</dbReference>
<dbReference type="PANTHER" id="PTHR43767:SF1">
    <property type="entry name" value="NONRIBOSOMAL PEPTIDE SYNTHASE PES1 (EUROFUNG)-RELATED"/>
    <property type="match status" value="1"/>
</dbReference>
<evidence type="ECO:0000313" key="3">
    <source>
        <dbReference type="EMBL" id="SEP85619.1"/>
    </source>
</evidence>
<dbReference type="Pfam" id="PF00501">
    <property type="entry name" value="AMP-binding"/>
    <property type="match status" value="1"/>
</dbReference>
<gene>
    <name evidence="3" type="ORF">SAMN04488038_1025</name>
</gene>
<evidence type="ECO:0000259" key="1">
    <source>
        <dbReference type="Pfam" id="PF00501"/>
    </source>
</evidence>
<organism evidence="3 4">
    <name type="scientific">Solimonas aquatica</name>
    <dbReference type="NCBI Taxonomy" id="489703"/>
    <lineage>
        <taxon>Bacteria</taxon>
        <taxon>Pseudomonadati</taxon>
        <taxon>Pseudomonadota</taxon>
        <taxon>Gammaproteobacteria</taxon>
        <taxon>Nevskiales</taxon>
        <taxon>Nevskiaceae</taxon>
        <taxon>Solimonas</taxon>
    </lineage>
</organism>
<dbReference type="Pfam" id="PF13193">
    <property type="entry name" value="AMP-binding_C"/>
    <property type="match status" value="1"/>
</dbReference>